<keyword evidence="2" id="KW-1185">Reference proteome</keyword>
<proteinExistence type="predicted"/>
<dbReference type="Proteomes" id="UP001056120">
    <property type="component" value="Linkage Group LG18"/>
</dbReference>
<reference evidence="2" key="1">
    <citation type="journal article" date="2022" name="Mol. Ecol. Resour.">
        <title>The genomes of chicory, endive, great burdock and yacon provide insights into Asteraceae palaeo-polyploidization history and plant inulin production.</title>
        <authorList>
            <person name="Fan W."/>
            <person name="Wang S."/>
            <person name="Wang H."/>
            <person name="Wang A."/>
            <person name="Jiang F."/>
            <person name="Liu H."/>
            <person name="Zhao H."/>
            <person name="Xu D."/>
            <person name="Zhang Y."/>
        </authorList>
    </citation>
    <scope>NUCLEOTIDE SEQUENCE [LARGE SCALE GENOMIC DNA]</scope>
    <source>
        <strain evidence="2">cv. Yunnan</strain>
    </source>
</reference>
<gene>
    <name evidence="1" type="ORF">L1987_55196</name>
</gene>
<name>A0ACB9E8Z1_9ASTR</name>
<evidence type="ECO:0000313" key="2">
    <source>
        <dbReference type="Proteomes" id="UP001056120"/>
    </source>
</evidence>
<organism evidence="1 2">
    <name type="scientific">Smallanthus sonchifolius</name>
    <dbReference type="NCBI Taxonomy" id="185202"/>
    <lineage>
        <taxon>Eukaryota</taxon>
        <taxon>Viridiplantae</taxon>
        <taxon>Streptophyta</taxon>
        <taxon>Embryophyta</taxon>
        <taxon>Tracheophyta</taxon>
        <taxon>Spermatophyta</taxon>
        <taxon>Magnoliopsida</taxon>
        <taxon>eudicotyledons</taxon>
        <taxon>Gunneridae</taxon>
        <taxon>Pentapetalae</taxon>
        <taxon>asterids</taxon>
        <taxon>campanulids</taxon>
        <taxon>Asterales</taxon>
        <taxon>Asteraceae</taxon>
        <taxon>Asteroideae</taxon>
        <taxon>Heliantheae alliance</taxon>
        <taxon>Millerieae</taxon>
        <taxon>Smallanthus</taxon>
    </lineage>
</organism>
<comment type="caution">
    <text evidence="1">The sequence shown here is derived from an EMBL/GenBank/DDBJ whole genome shotgun (WGS) entry which is preliminary data.</text>
</comment>
<reference evidence="1 2" key="2">
    <citation type="journal article" date="2022" name="Mol. Ecol. Resour.">
        <title>The genomes of chicory, endive, great burdock and yacon provide insights into Asteraceae paleo-polyploidization history and plant inulin production.</title>
        <authorList>
            <person name="Fan W."/>
            <person name="Wang S."/>
            <person name="Wang H."/>
            <person name="Wang A."/>
            <person name="Jiang F."/>
            <person name="Liu H."/>
            <person name="Zhao H."/>
            <person name="Xu D."/>
            <person name="Zhang Y."/>
        </authorList>
    </citation>
    <scope>NUCLEOTIDE SEQUENCE [LARGE SCALE GENOMIC DNA]</scope>
    <source>
        <strain evidence="2">cv. Yunnan</strain>
        <tissue evidence="1">Leaves</tissue>
    </source>
</reference>
<accession>A0ACB9E8Z1</accession>
<evidence type="ECO:0000313" key="1">
    <source>
        <dbReference type="EMBL" id="KAI3755399.1"/>
    </source>
</evidence>
<dbReference type="EMBL" id="CM042035">
    <property type="protein sequence ID" value="KAI3755399.1"/>
    <property type="molecule type" value="Genomic_DNA"/>
</dbReference>
<protein>
    <submittedName>
        <fullName evidence="1">Uncharacterized protein</fullName>
    </submittedName>
</protein>
<sequence>MGFDKLLLFRVDGIPSKLGHYVVHKFNQEKMMIRVPGGKIKINSEVIYKLLGAGEEGGGKVTPDENLHEGVISWRRQYPGRFVTPTQLVDSIENSEDGDSFYFRMDFIMLFLTIMTGVINKEKNKLENTLDLMYEKHREKPTWPAKKTDAVKEATEIIDSVLQGLNVEEYCEKKRDLEEPTDEATTSGENISEEVLGKLEWRTDKKENQDVDVQFVAIGNEEMTIFGRSIEYMYDN</sequence>